<proteinExistence type="predicted"/>
<dbReference type="NCBIfam" id="TIGR03826">
    <property type="entry name" value="YvyF"/>
    <property type="match status" value="1"/>
</dbReference>
<keyword evidence="3" id="KW-1185">Reference proteome</keyword>
<evidence type="ECO:0000313" key="3">
    <source>
        <dbReference type="Proteomes" id="UP000774000"/>
    </source>
</evidence>
<dbReference type="AlphaFoldDB" id="A0A938XXJ4"/>
<keyword evidence="2" id="KW-0282">Flagellum</keyword>
<accession>A0A938XXJ4</accession>
<feature type="compositionally biased region" description="Basic and acidic residues" evidence="1">
    <location>
        <begin position="122"/>
        <end position="131"/>
    </location>
</feature>
<evidence type="ECO:0000313" key="2">
    <source>
        <dbReference type="EMBL" id="MBM7557477.1"/>
    </source>
</evidence>
<dbReference type="InterPro" id="IPR022258">
    <property type="entry name" value="Flagellar_operon_YvyF"/>
</dbReference>
<comment type="caution">
    <text evidence="2">The sequence shown here is derived from an EMBL/GenBank/DDBJ whole genome shotgun (WGS) entry which is preliminary data.</text>
</comment>
<protein>
    <submittedName>
        <fullName evidence="2">Flagellar operon protein (TIGR03826 family)</fullName>
    </submittedName>
</protein>
<keyword evidence="2" id="KW-0966">Cell projection</keyword>
<feature type="compositionally biased region" description="Basic residues" evidence="1">
    <location>
        <begin position="110"/>
        <end position="121"/>
    </location>
</feature>
<gene>
    <name evidence="2" type="ORF">JOC47_002343</name>
</gene>
<organism evidence="2 3">
    <name type="scientific">Halanaerobacter jeridensis</name>
    <dbReference type="NCBI Taxonomy" id="706427"/>
    <lineage>
        <taxon>Bacteria</taxon>
        <taxon>Bacillati</taxon>
        <taxon>Bacillota</taxon>
        <taxon>Clostridia</taxon>
        <taxon>Halanaerobiales</taxon>
        <taxon>Halobacteroidaceae</taxon>
        <taxon>Halanaerobacter</taxon>
    </lineage>
</organism>
<feature type="region of interest" description="Disordered" evidence="1">
    <location>
        <begin position="105"/>
        <end position="131"/>
    </location>
</feature>
<evidence type="ECO:0000256" key="1">
    <source>
        <dbReference type="SAM" id="MobiDB-lite"/>
    </source>
</evidence>
<name>A0A938XXJ4_9FIRM</name>
<dbReference type="Proteomes" id="UP000774000">
    <property type="component" value="Unassembled WGS sequence"/>
</dbReference>
<dbReference type="EMBL" id="JAFBDQ010000013">
    <property type="protein sequence ID" value="MBM7557477.1"/>
    <property type="molecule type" value="Genomic_DNA"/>
</dbReference>
<keyword evidence="2" id="KW-0969">Cilium</keyword>
<sequence length="131" mass="14744">MDLKKCTNCGQIFAAAKGQKICPDCLAEEEAKFERVKDYLWDHPGATIPQVSEATDVGEAIIKKFVREGRLVEVQGSNIKVECQKCGKPISQGKFCSECSNELANDIQKSKSKKKKNKSKRNKQEKMFTRD</sequence>
<reference evidence="2" key="1">
    <citation type="submission" date="2021-01" db="EMBL/GenBank/DDBJ databases">
        <title>Genomic Encyclopedia of Type Strains, Phase IV (KMG-IV): sequencing the most valuable type-strain genomes for metagenomic binning, comparative biology and taxonomic classification.</title>
        <authorList>
            <person name="Goeker M."/>
        </authorList>
    </citation>
    <scope>NUCLEOTIDE SEQUENCE</scope>
    <source>
        <strain evidence="2">DSM 23230</strain>
    </source>
</reference>
<dbReference type="RefSeq" id="WP_204702228.1">
    <property type="nucleotide sequence ID" value="NZ_JAFBDQ010000013.1"/>
</dbReference>